<comment type="caution">
    <text evidence="2">The sequence shown here is derived from an EMBL/GenBank/DDBJ whole genome shotgun (WGS) entry which is preliminary data.</text>
</comment>
<sequence length="234" mass="25601">MAISFEKLQTRAPELVNLAKKAQFNLSKHDLDGHAAKVALCLDHSGSMRASYASGQMQALAERVLALGTQLDDDGSIDVFFFGTEAWHAGELTLDDYRGGVDRLRAGRHLGLTDYAGAIRAVREHYGLAGPGATADVPVYVLFLTDGAPTHRTAATNELRDASGSPVFWKFLSIGDEDIPFLQKLDDLSDRVVDNADYQPVGDLTLVQDQALFDLLLVEYPEWLAEVRGRGILR</sequence>
<name>A0A0A0B9J4_9CELL</name>
<dbReference type="OrthoDB" id="56224at2"/>
<dbReference type="RefSeq" id="WP_034627416.1">
    <property type="nucleotide sequence ID" value="NZ_AXNT01000033.1"/>
</dbReference>
<dbReference type="AlphaFoldDB" id="A0A0A0B9J4"/>
<reference evidence="2 3" key="1">
    <citation type="submission" date="2013-10" db="EMBL/GenBank/DDBJ databases">
        <authorList>
            <person name="Wang G."/>
            <person name="Zhuang W."/>
        </authorList>
    </citation>
    <scope>NUCLEOTIDE SEQUENCE [LARGE SCALE GENOMIC DNA]</scope>
    <source>
        <strain evidence="2 3">DSM 20118</strain>
    </source>
</reference>
<gene>
    <name evidence="2" type="ORF">Q760_10935</name>
</gene>
<evidence type="ECO:0000313" key="2">
    <source>
        <dbReference type="EMBL" id="KGM02868.1"/>
    </source>
</evidence>
<organism evidence="2 3">
    <name type="scientific">Cellulomonas cellasea DSM 20118</name>
    <dbReference type="NCBI Taxonomy" id="1408250"/>
    <lineage>
        <taxon>Bacteria</taxon>
        <taxon>Bacillati</taxon>
        <taxon>Actinomycetota</taxon>
        <taxon>Actinomycetes</taxon>
        <taxon>Micrococcales</taxon>
        <taxon>Cellulomonadaceae</taxon>
        <taxon>Cellulomonas</taxon>
    </lineage>
</organism>
<dbReference type="Gene3D" id="3.40.50.410">
    <property type="entry name" value="von Willebrand factor, type A domain"/>
    <property type="match status" value="1"/>
</dbReference>
<dbReference type="EMBL" id="AXNT01000033">
    <property type="protein sequence ID" value="KGM02868.1"/>
    <property type="molecule type" value="Genomic_DNA"/>
</dbReference>
<dbReference type="Pfam" id="PF10138">
    <property type="entry name" value="vWA-TerF-like"/>
    <property type="match status" value="1"/>
</dbReference>
<dbReference type="PROSITE" id="PS50234">
    <property type="entry name" value="VWFA"/>
    <property type="match status" value="1"/>
</dbReference>
<dbReference type="SMART" id="SM00327">
    <property type="entry name" value="VWA"/>
    <property type="match status" value="1"/>
</dbReference>
<dbReference type="Proteomes" id="UP000029833">
    <property type="component" value="Unassembled WGS sequence"/>
</dbReference>
<accession>A0A0A0B9J4</accession>
<dbReference type="InterPro" id="IPR002035">
    <property type="entry name" value="VWF_A"/>
</dbReference>
<dbReference type="SUPFAM" id="SSF53300">
    <property type="entry name" value="vWA-like"/>
    <property type="match status" value="1"/>
</dbReference>
<keyword evidence="3" id="KW-1185">Reference proteome</keyword>
<evidence type="ECO:0000313" key="3">
    <source>
        <dbReference type="Proteomes" id="UP000029833"/>
    </source>
</evidence>
<dbReference type="InterPro" id="IPR036465">
    <property type="entry name" value="vWFA_dom_sf"/>
</dbReference>
<evidence type="ECO:0000259" key="1">
    <source>
        <dbReference type="PROSITE" id="PS50234"/>
    </source>
</evidence>
<protein>
    <recommendedName>
        <fullName evidence="1">VWFA domain-containing protein</fullName>
    </recommendedName>
</protein>
<dbReference type="STRING" id="1408250.Q760_10935"/>
<dbReference type="InterPro" id="IPR019303">
    <property type="entry name" value="vWA_TerF_C"/>
</dbReference>
<dbReference type="CDD" id="cd00198">
    <property type="entry name" value="vWFA"/>
    <property type="match status" value="1"/>
</dbReference>
<feature type="domain" description="VWFA" evidence="1">
    <location>
        <begin position="37"/>
        <end position="216"/>
    </location>
</feature>
<proteinExistence type="predicted"/>